<dbReference type="GO" id="GO:0030170">
    <property type="term" value="F:pyridoxal phosphate binding"/>
    <property type="evidence" value="ECO:0007669"/>
    <property type="project" value="TreeGrafter"/>
</dbReference>
<evidence type="ECO:0000256" key="1">
    <source>
        <dbReference type="ARBA" id="ARBA00022898"/>
    </source>
</evidence>
<dbReference type="Proteomes" id="UP000254802">
    <property type="component" value="Unassembled WGS sequence"/>
</dbReference>
<dbReference type="GO" id="GO:0000271">
    <property type="term" value="P:polysaccharide biosynthetic process"/>
    <property type="evidence" value="ECO:0007669"/>
    <property type="project" value="TreeGrafter"/>
</dbReference>
<keyword evidence="3" id="KW-0032">Aminotransferase</keyword>
<keyword evidence="1" id="KW-0663">Pyridoxal phosphate</keyword>
<organism evidence="3 4">
    <name type="scientific">Mannheimia haemolytica</name>
    <name type="common">Pasteurella haemolytica</name>
    <dbReference type="NCBI Taxonomy" id="75985"/>
    <lineage>
        <taxon>Bacteria</taxon>
        <taxon>Pseudomonadati</taxon>
        <taxon>Pseudomonadota</taxon>
        <taxon>Gammaproteobacteria</taxon>
        <taxon>Pasteurellales</taxon>
        <taxon>Pasteurellaceae</taxon>
        <taxon>Mannheimia</taxon>
    </lineage>
</organism>
<keyword evidence="3" id="KW-0808">Transferase</keyword>
<dbReference type="Pfam" id="PF01041">
    <property type="entry name" value="DegT_DnrJ_EryC1"/>
    <property type="match status" value="1"/>
</dbReference>
<dbReference type="EC" id="2.6.1.87" evidence="3"/>
<gene>
    <name evidence="3" type="primary">arnB_2</name>
    <name evidence="3" type="ORF">NCTC10638_00575</name>
</gene>
<dbReference type="AlphaFoldDB" id="A0A378MVL1"/>
<sequence length="125" mass="13847">MFVDIRPDTMNIDERKIEQAITPKTKVIVPVHYAGIACDMDSIMATAEKYGLYVVEDAAQAVNSFYKGRALGSIGHIGCYSFHETKNYTAGGEGGAIVINEANLLEKAEIIREKGTNRSQFFRVR</sequence>
<evidence type="ECO:0000313" key="4">
    <source>
        <dbReference type="Proteomes" id="UP000254802"/>
    </source>
</evidence>
<reference evidence="3 4" key="1">
    <citation type="submission" date="2018-06" db="EMBL/GenBank/DDBJ databases">
        <authorList>
            <consortium name="Pathogen Informatics"/>
            <person name="Doyle S."/>
        </authorList>
    </citation>
    <scope>NUCLEOTIDE SEQUENCE [LARGE SCALE GENOMIC DNA]</scope>
    <source>
        <strain evidence="3 4">NCTC10638</strain>
    </source>
</reference>
<dbReference type="Gene3D" id="3.40.640.10">
    <property type="entry name" value="Type I PLP-dependent aspartate aminotransferase-like (Major domain)"/>
    <property type="match status" value="1"/>
</dbReference>
<proteinExistence type="inferred from homology"/>
<evidence type="ECO:0000313" key="3">
    <source>
        <dbReference type="EMBL" id="STY59405.1"/>
    </source>
</evidence>
<dbReference type="GO" id="GO:0099620">
    <property type="term" value="F:UDP-4-amino-4-deoxy-L-arabinose aminotransferase"/>
    <property type="evidence" value="ECO:0007669"/>
    <property type="project" value="UniProtKB-EC"/>
</dbReference>
<dbReference type="PANTHER" id="PTHR30244">
    <property type="entry name" value="TRANSAMINASE"/>
    <property type="match status" value="1"/>
</dbReference>
<dbReference type="InterPro" id="IPR000653">
    <property type="entry name" value="DegT/StrS_aminotransferase"/>
</dbReference>
<dbReference type="EMBL" id="UGPN01000002">
    <property type="protein sequence ID" value="STY59405.1"/>
    <property type="molecule type" value="Genomic_DNA"/>
</dbReference>
<evidence type="ECO:0000256" key="2">
    <source>
        <dbReference type="ARBA" id="ARBA00037999"/>
    </source>
</evidence>
<dbReference type="InterPro" id="IPR015421">
    <property type="entry name" value="PyrdxlP-dep_Trfase_major"/>
</dbReference>
<dbReference type="InterPro" id="IPR015424">
    <property type="entry name" value="PyrdxlP-dep_Trfase"/>
</dbReference>
<comment type="similarity">
    <text evidence="2">Belongs to the DegT/DnrJ/EryC1 family.</text>
</comment>
<protein>
    <submittedName>
        <fullName evidence="3">UDP-4-amino-4-deoxy-L-arabinose--oxoglutarate aminotransferase</fullName>
        <ecNumber evidence="3">2.6.1.87</ecNumber>
    </submittedName>
</protein>
<dbReference type="PANTHER" id="PTHR30244:SF34">
    <property type="entry name" value="DTDP-4-AMINO-4,6-DIDEOXYGALACTOSE TRANSAMINASE"/>
    <property type="match status" value="1"/>
</dbReference>
<dbReference type="GO" id="GO:0019180">
    <property type="term" value="F:dTDP-4-amino-4,6-dideoxygalactose transaminase activity"/>
    <property type="evidence" value="ECO:0007669"/>
    <property type="project" value="TreeGrafter"/>
</dbReference>
<accession>A0A378MVL1</accession>
<dbReference type="SUPFAM" id="SSF53383">
    <property type="entry name" value="PLP-dependent transferases"/>
    <property type="match status" value="1"/>
</dbReference>
<name>A0A378MVL1_MANHA</name>